<evidence type="ECO:0000313" key="2">
    <source>
        <dbReference type="EMBL" id="OBU09857.1"/>
    </source>
</evidence>
<evidence type="ECO:0000313" key="3">
    <source>
        <dbReference type="Proteomes" id="UP000092247"/>
    </source>
</evidence>
<name>A0A1B8HL58_9GAMM</name>
<feature type="transmembrane region" description="Helical" evidence="1">
    <location>
        <begin position="406"/>
        <end position="426"/>
    </location>
</feature>
<feature type="transmembrane region" description="Helical" evidence="1">
    <location>
        <begin position="311"/>
        <end position="329"/>
    </location>
</feature>
<accession>A0A1B8HL58</accession>
<reference evidence="2 3" key="1">
    <citation type="submission" date="2016-06" db="EMBL/GenBank/DDBJ databases">
        <authorList>
            <person name="Kjaerup R.B."/>
            <person name="Dalgaard T.S."/>
            <person name="Juul-Madsen H.R."/>
        </authorList>
    </citation>
    <scope>NUCLEOTIDE SEQUENCE [LARGE SCALE GENOMIC DNA]</scope>
    <source>
        <strain evidence="2 3">GCSL-Mp3</strain>
    </source>
</reference>
<protein>
    <recommendedName>
        <fullName evidence="4">Lytic transglycosylase catalytic</fullName>
    </recommendedName>
</protein>
<gene>
    <name evidence="2" type="ORF">AYY17_17830</name>
</gene>
<keyword evidence="1" id="KW-0812">Transmembrane</keyword>
<dbReference type="EMBL" id="LZEX01000007">
    <property type="protein sequence ID" value="OBU09857.1"/>
    <property type="molecule type" value="Genomic_DNA"/>
</dbReference>
<dbReference type="AlphaFoldDB" id="A0A1B8HL58"/>
<dbReference type="RefSeq" id="WP_067422518.1">
    <property type="nucleotide sequence ID" value="NZ_LZEX01000007.1"/>
</dbReference>
<comment type="caution">
    <text evidence="2">The sequence shown here is derived from an EMBL/GenBank/DDBJ whole genome shotgun (WGS) entry which is preliminary data.</text>
</comment>
<organism evidence="2 3">
    <name type="scientific">Morganella psychrotolerans</name>
    <dbReference type="NCBI Taxonomy" id="368603"/>
    <lineage>
        <taxon>Bacteria</taxon>
        <taxon>Pseudomonadati</taxon>
        <taxon>Pseudomonadota</taxon>
        <taxon>Gammaproteobacteria</taxon>
        <taxon>Enterobacterales</taxon>
        <taxon>Morganellaceae</taxon>
        <taxon>Morganella</taxon>
    </lineage>
</organism>
<keyword evidence="1" id="KW-1133">Transmembrane helix</keyword>
<evidence type="ECO:0000256" key="1">
    <source>
        <dbReference type="SAM" id="Phobius"/>
    </source>
</evidence>
<evidence type="ECO:0008006" key="4">
    <source>
        <dbReference type="Google" id="ProtNLM"/>
    </source>
</evidence>
<dbReference type="Proteomes" id="UP000092247">
    <property type="component" value="Unassembled WGS sequence"/>
</dbReference>
<proteinExistence type="predicted"/>
<keyword evidence="1" id="KW-0472">Membrane</keyword>
<feature type="transmembrane region" description="Helical" evidence="1">
    <location>
        <begin position="379"/>
        <end position="399"/>
    </location>
</feature>
<sequence length="753" mass="81277">MSNAETLRDFLVSLGFDVDESGSKKFSAVLGAVTSKALKAGAAVEGAAAAIVGFTAQIANGLDKLYWQSQRTGATANNLRSMGYAVKQAGGDVNGFSQSVERLASFLRNNPGGEGFLKNMGIQTRDANGNLRDTASLVALLGDRLAKMPMYRANQFANMLGIDENTLMAMRRGIHGYSSEYAMMMKAIGFDPDTAAKQGNAFTTQFSKLTAAMGIGKDKIGGELARVLTPSIARFTKLLLDNFPMIEKIILAVCNAILRLSDILGHMVYRAVKGIRDLVGWWDRLEGSSKGLIKTFGLILVAWWALNKGFLTSPVGLMIAALAALFLLWDDYETWKEGGKSAIDWSQWEGTIESVKKTFSDVWGYLQDIIKSVGGWETIFWGFALFLGGKWLFSILASVTRVGASLALLAGWPGLIIAGMVGLLYYHQKLLDQMDFGKMGEMTGELVGHITELKKAVKEYQATDSLTTKAGIVLEQAGGVLPIPFASQIGTFMRNGTVDAALQKLGFGSNGGADYSGMEGADRGVRNNNPLNMNFAKQRGARKESKGAFAVYNTAYEGLRGNARQLMMYFNGTSDAAGRKKLQTIRDIVQLWAPKGHGKNDPVAYAKRVSDEMGIGINDKLDLNDTEVMYALIRAMSVVENSGQFPYPKELVTAAITGAPDPTATQRGGGINTGGGIMETAVAGFNDMKKKTSFLPQQLVKNDWRNTSGVAFSPVTNISITGVSDPQEVARLTGDTVGRNNQILVRNLESKVD</sequence>